<evidence type="ECO:0000256" key="1">
    <source>
        <dbReference type="ARBA" id="ARBA00000558"/>
    </source>
</evidence>
<evidence type="ECO:0000259" key="13">
    <source>
        <dbReference type="Pfam" id="PF21404"/>
    </source>
</evidence>
<keyword evidence="8" id="KW-0413">Isomerase</keyword>
<evidence type="ECO:0000256" key="2">
    <source>
        <dbReference type="ARBA" id="ARBA00001946"/>
    </source>
</evidence>
<dbReference type="InterPro" id="IPR036900">
    <property type="entry name" value="A-D-PHexomutase_C_sf"/>
</dbReference>
<dbReference type="EC" id="5.4.2.3" evidence="5"/>
<feature type="domain" description="Alpha-D-phosphohexomutase alpha/beta/alpha" evidence="12">
    <location>
        <begin position="54"/>
        <end position="92"/>
    </location>
</feature>
<feature type="domain" description="Phosphoacetylglucosamine mutase AMG1" evidence="13">
    <location>
        <begin position="276"/>
        <end position="402"/>
    </location>
</feature>
<comment type="cofactor">
    <cofactor evidence="2">
        <name>Mg(2+)</name>
        <dbReference type="ChEBI" id="CHEBI:18420"/>
    </cofactor>
</comment>
<feature type="domain" description="Alpha-D-phosphohexomutase alpha/beta/alpha" evidence="12">
    <location>
        <begin position="100"/>
        <end position="163"/>
    </location>
</feature>
<evidence type="ECO:0000313" key="14">
    <source>
        <dbReference type="EMBL" id="OMJ88368.1"/>
    </source>
</evidence>
<dbReference type="GO" id="GO:0005975">
    <property type="term" value="P:carbohydrate metabolic process"/>
    <property type="evidence" value="ECO:0007669"/>
    <property type="project" value="InterPro"/>
</dbReference>
<dbReference type="AlphaFoldDB" id="A0A1R2CH96"/>
<dbReference type="InterPro" id="IPR005843">
    <property type="entry name" value="A-D-PHexomutase_C"/>
</dbReference>
<dbReference type="InterPro" id="IPR005844">
    <property type="entry name" value="A-D-PHexomutase_a/b/a-I"/>
</dbReference>
<dbReference type="Gene3D" id="3.30.310.50">
    <property type="entry name" value="Alpha-D-phosphohexomutase, C-terminal domain"/>
    <property type="match status" value="1"/>
</dbReference>
<protein>
    <recommendedName>
        <fullName evidence="5">phosphoacetylglucosamine mutase</fullName>
        <ecNumber evidence="5">5.4.2.3</ecNumber>
    </recommendedName>
    <alternativeName>
        <fullName evidence="10">Acetylglucosamine phosphomutase</fullName>
    </alternativeName>
    <alternativeName>
        <fullName evidence="9">N-acetylglucosamine-phosphate mutase</fullName>
    </alternativeName>
</protein>
<evidence type="ECO:0000256" key="3">
    <source>
        <dbReference type="ARBA" id="ARBA00004865"/>
    </source>
</evidence>
<comment type="pathway">
    <text evidence="3">Nucleotide-sugar biosynthesis; UDP-N-acetyl-alpha-D-glucosamine biosynthesis; N-acetyl-alpha-D-glucosamine 1-phosphate from alpha-D-glucosamine 6-phosphate (route I): step 2/2.</text>
</comment>
<dbReference type="PROSITE" id="PS00710">
    <property type="entry name" value="PGM_PMM"/>
    <property type="match status" value="1"/>
</dbReference>
<dbReference type="OrthoDB" id="1928at2759"/>
<dbReference type="SUPFAM" id="SSF55957">
    <property type="entry name" value="Phosphoglucomutase, C-terminal domain"/>
    <property type="match status" value="1"/>
</dbReference>
<evidence type="ECO:0000256" key="9">
    <source>
        <dbReference type="ARBA" id="ARBA00031926"/>
    </source>
</evidence>
<dbReference type="PANTHER" id="PTHR45955:SF1">
    <property type="entry name" value="PHOSPHOACETYLGLUCOSAMINE MUTASE"/>
    <property type="match status" value="1"/>
</dbReference>
<dbReference type="GO" id="GO:0000287">
    <property type="term" value="F:magnesium ion binding"/>
    <property type="evidence" value="ECO:0007669"/>
    <property type="project" value="InterPro"/>
</dbReference>
<keyword evidence="15" id="KW-1185">Reference proteome</keyword>
<dbReference type="InterPro" id="IPR016055">
    <property type="entry name" value="A-D-PHexomutase_a/b/a-I/II/III"/>
</dbReference>
<dbReference type="GO" id="GO:0004610">
    <property type="term" value="F:phosphoacetylglucosamine mutase activity"/>
    <property type="evidence" value="ECO:0007669"/>
    <property type="project" value="UniProtKB-EC"/>
</dbReference>
<dbReference type="Pfam" id="PF02878">
    <property type="entry name" value="PGM_PMM_I"/>
    <property type="match status" value="2"/>
</dbReference>
<name>A0A1R2CH96_9CILI</name>
<gene>
    <name evidence="14" type="ORF">SteCoe_9684</name>
</gene>
<dbReference type="InterPro" id="IPR016066">
    <property type="entry name" value="A-D-PHexomutase_CS"/>
</dbReference>
<evidence type="ECO:0000259" key="11">
    <source>
        <dbReference type="Pfam" id="PF00408"/>
    </source>
</evidence>
<evidence type="ECO:0000256" key="10">
    <source>
        <dbReference type="ARBA" id="ARBA00032065"/>
    </source>
</evidence>
<dbReference type="SUPFAM" id="SSF53738">
    <property type="entry name" value="Phosphoglucomutase, first 3 domains"/>
    <property type="match status" value="4"/>
</dbReference>
<feature type="domain" description="Alpha-D-phosphohexomutase C-terminal" evidence="11">
    <location>
        <begin position="436"/>
        <end position="494"/>
    </location>
</feature>
<dbReference type="EMBL" id="MPUH01000152">
    <property type="protein sequence ID" value="OMJ88368.1"/>
    <property type="molecule type" value="Genomic_DNA"/>
</dbReference>
<evidence type="ECO:0000256" key="4">
    <source>
        <dbReference type="ARBA" id="ARBA00010231"/>
    </source>
</evidence>
<dbReference type="Gene3D" id="3.40.120.10">
    <property type="entry name" value="Alpha-D-Glucose-1,6-Bisphosphate, subunit A, domain 3"/>
    <property type="match status" value="3"/>
</dbReference>
<evidence type="ECO:0000256" key="5">
    <source>
        <dbReference type="ARBA" id="ARBA00012731"/>
    </source>
</evidence>
<sequence length="496" mass="55018">MDKIIQAGLSIQPSTRYIAYGTAGFRTLASDLPMIFFRTGLVALLRAYETQKFIGIMVTASHNPIHDNGLKIVDSNGEMLPISWEKFTEEVANTKDLAGTLSERWPSDINGTVLIGADNRPSSSSLVDCIKVAVAAAGGIVHDFGVVTTPEFHYLVYKSNLSGNFENTDVYIDYLRSKASALFNNFPGGERYERTLDLDCAGGVGMNVMQILNYPWINLYNLDPAYLNTHCGAEYAHKDRKLPRSMPIGNKCASFDGDADRLVYYYGKEDLEVLGGERLTVLYAAALNKLMTQEGVQGKITVVTTGYSNSASINYLKDQGINCVIVPTGVKYLHEEAHKHEISIYFESNGHGTMLHHSAKLEEFKAQNAENVANFLALANRTVGDAAADLFLAEASLRIMDWSLNDWLNVYQDIPNLMVAVRTPMKDVIKNSWDQMEILEPVDFARNVGEIISKYAEAKARTLIRPSGTEPIVRIYVEAVSLELCKQIIEEISKLL</sequence>
<evidence type="ECO:0000313" key="15">
    <source>
        <dbReference type="Proteomes" id="UP000187209"/>
    </source>
</evidence>
<comment type="caution">
    <text evidence="14">The sequence shown here is derived from an EMBL/GenBank/DDBJ whole genome shotgun (WGS) entry which is preliminary data.</text>
</comment>
<dbReference type="GO" id="GO:0006048">
    <property type="term" value="P:UDP-N-acetylglucosamine biosynthetic process"/>
    <property type="evidence" value="ECO:0007669"/>
    <property type="project" value="TreeGrafter"/>
</dbReference>
<evidence type="ECO:0000256" key="6">
    <source>
        <dbReference type="ARBA" id="ARBA00022723"/>
    </source>
</evidence>
<dbReference type="FunFam" id="3.40.120.10:FF:000013">
    <property type="entry name" value="Phosphoacetylglucosamine mutase"/>
    <property type="match status" value="1"/>
</dbReference>
<dbReference type="PANTHER" id="PTHR45955">
    <property type="entry name" value="PHOSPHOACETYLGLUCOSAMINE MUTASE"/>
    <property type="match status" value="1"/>
</dbReference>
<keyword evidence="7" id="KW-0460">Magnesium</keyword>
<keyword evidence="6" id="KW-0479">Metal-binding</keyword>
<evidence type="ECO:0000256" key="8">
    <source>
        <dbReference type="ARBA" id="ARBA00023235"/>
    </source>
</evidence>
<dbReference type="Pfam" id="PF00408">
    <property type="entry name" value="PGM_PMM_IV"/>
    <property type="match status" value="1"/>
</dbReference>
<comment type="catalytic activity">
    <reaction evidence="1">
        <text>N-acetyl-alpha-D-glucosamine 1-phosphate = N-acetyl-D-glucosamine 6-phosphate</text>
        <dbReference type="Rhea" id="RHEA:23804"/>
        <dbReference type="ChEBI" id="CHEBI:57513"/>
        <dbReference type="ChEBI" id="CHEBI:57776"/>
        <dbReference type="EC" id="5.4.2.3"/>
    </reaction>
</comment>
<dbReference type="Proteomes" id="UP000187209">
    <property type="component" value="Unassembled WGS sequence"/>
</dbReference>
<evidence type="ECO:0000256" key="7">
    <source>
        <dbReference type="ARBA" id="ARBA00022842"/>
    </source>
</evidence>
<organism evidence="14 15">
    <name type="scientific">Stentor coeruleus</name>
    <dbReference type="NCBI Taxonomy" id="5963"/>
    <lineage>
        <taxon>Eukaryota</taxon>
        <taxon>Sar</taxon>
        <taxon>Alveolata</taxon>
        <taxon>Ciliophora</taxon>
        <taxon>Postciliodesmatophora</taxon>
        <taxon>Heterotrichea</taxon>
        <taxon>Heterotrichida</taxon>
        <taxon>Stentoridae</taxon>
        <taxon>Stentor</taxon>
    </lineage>
</organism>
<dbReference type="InterPro" id="IPR049022">
    <property type="entry name" value="AMG1_III"/>
</dbReference>
<accession>A0A1R2CH96</accession>
<comment type="similarity">
    <text evidence="4">Belongs to the phosphohexose mutase family.</text>
</comment>
<evidence type="ECO:0000259" key="12">
    <source>
        <dbReference type="Pfam" id="PF02878"/>
    </source>
</evidence>
<dbReference type="Pfam" id="PF21404">
    <property type="entry name" value="AMG1_III"/>
    <property type="match status" value="1"/>
</dbReference>
<proteinExistence type="inferred from homology"/>
<reference evidence="14 15" key="1">
    <citation type="submission" date="2016-11" db="EMBL/GenBank/DDBJ databases">
        <title>The macronuclear genome of Stentor coeruleus: a giant cell with tiny introns.</title>
        <authorList>
            <person name="Slabodnick M."/>
            <person name="Ruby J.G."/>
            <person name="Reiff S.B."/>
            <person name="Swart E.C."/>
            <person name="Gosai S."/>
            <person name="Prabakaran S."/>
            <person name="Witkowska E."/>
            <person name="Larue G.E."/>
            <person name="Fisher S."/>
            <person name="Freeman R.M."/>
            <person name="Gunawardena J."/>
            <person name="Chu W."/>
            <person name="Stover N.A."/>
            <person name="Gregory B.D."/>
            <person name="Nowacki M."/>
            <person name="Derisi J."/>
            <person name="Roy S.W."/>
            <person name="Marshall W.F."/>
            <person name="Sood P."/>
        </authorList>
    </citation>
    <scope>NUCLEOTIDE SEQUENCE [LARGE SCALE GENOMIC DNA]</scope>
    <source>
        <strain evidence="14">WM001</strain>
    </source>
</reference>